<evidence type="ECO:0000313" key="3">
    <source>
        <dbReference type="Proteomes" id="UP000663791"/>
    </source>
</evidence>
<gene>
    <name evidence="2" type="ORF">JK386_00300</name>
</gene>
<feature type="domain" description="SnoaL-like" evidence="1">
    <location>
        <begin position="25"/>
        <end position="151"/>
    </location>
</feature>
<dbReference type="NCBIfam" id="TIGR02246">
    <property type="entry name" value="SgcJ/EcaC family oxidoreductase"/>
    <property type="match status" value="1"/>
</dbReference>
<proteinExistence type="predicted"/>
<dbReference type="InterPro" id="IPR011944">
    <property type="entry name" value="Steroid_delta5-4_isomerase"/>
</dbReference>
<dbReference type="InterPro" id="IPR032710">
    <property type="entry name" value="NTF2-like_dom_sf"/>
</dbReference>
<protein>
    <submittedName>
        <fullName evidence="2">Nuclear transport factor 2 family protein</fullName>
    </submittedName>
</protein>
<reference evidence="2" key="1">
    <citation type="submission" date="2021-01" db="EMBL/GenBank/DDBJ databases">
        <title>Novel species in genus Nocardioides.</title>
        <authorList>
            <person name="Zhang G."/>
        </authorList>
    </citation>
    <scope>NUCLEOTIDE SEQUENCE</scope>
    <source>
        <strain evidence="2">Zg-536</strain>
    </source>
</reference>
<dbReference type="Pfam" id="PF13577">
    <property type="entry name" value="SnoaL_4"/>
    <property type="match status" value="1"/>
</dbReference>
<dbReference type="AlphaFoldDB" id="A0A939BWF3"/>
<evidence type="ECO:0000313" key="2">
    <source>
        <dbReference type="EMBL" id="MBM9458338.1"/>
    </source>
</evidence>
<keyword evidence="3" id="KW-1185">Reference proteome</keyword>
<comment type="caution">
    <text evidence="2">The sequence shown here is derived from an EMBL/GenBank/DDBJ whole genome shotgun (WGS) entry which is preliminary data.</text>
</comment>
<dbReference type="Gene3D" id="3.10.450.50">
    <property type="match status" value="1"/>
</dbReference>
<dbReference type="Proteomes" id="UP000663791">
    <property type="component" value="Unassembled WGS sequence"/>
</dbReference>
<organism evidence="2 3">
    <name type="scientific">Nocardioides faecalis</name>
    <dbReference type="NCBI Taxonomy" id="2803858"/>
    <lineage>
        <taxon>Bacteria</taxon>
        <taxon>Bacillati</taxon>
        <taxon>Actinomycetota</taxon>
        <taxon>Actinomycetes</taxon>
        <taxon>Propionibacteriales</taxon>
        <taxon>Nocardioidaceae</taxon>
        <taxon>Nocardioides</taxon>
    </lineage>
</organism>
<dbReference type="CDD" id="cd00531">
    <property type="entry name" value="NTF2_like"/>
    <property type="match status" value="1"/>
</dbReference>
<evidence type="ECO:0000259" key="1">
    <source>
        <dbReference type="Pfam" id="PF13577"/>
    </source>
</evidence>
<dbReference type="InterPro" id="IPR037401">
    <property type="entry name" value="SnoaL-like"/>
</dbReference>
<sequence length="170" mass="18900">MADRTNHDAAATVTAQLAALTQRVRALEDVEAVREVVTAYGPAVDAGDAEAVGRLWTDDAVYDLDLKVFTGREEIVEMVRTAPHQDYLAEGCGHLLDPVHVRVDGDEAVATCHSMLLRRSSDEDSFWVWRVSANRFELVRSEGGWLIRRRTARVLDGRASARELLGRVRS</sequence>
<dbReference type="RefSeq" id="WP_205289656.1">
    <property type="nucleotide sequence ID" value="NZ_CP074406.1"/>
</dbReference>
<accession>A0A939BWF3</accession>
<dbReference type="SUPFAM" id="SSF54427">
    <property type="entry name" value="NTF2-like"/>
    <property type="match status" value="1"/>
</dbReference>
<name>A0A939BWF3_9ACTN</name>
<dbReference type="EMBL" id="JAERTX010000001">
    <property type="protein sequence ID" value="MBM9458338.1"/>
    <property type="molecule type" value="Genomic_DNA"/>
</dbReference>